<organism evidence="1 2">
    <name type="scientific">Diaporthe helianthi</name>
    <dbReference type="NCBI Taxonomy" id="158607"/>
    <lineage>
        <taxon>Eukaryota</taxon>
        <taxon>Fungi</taxon>
        <taxon>Dikarya</taxon>
        <taxon>Ascomycota</taxon>
        <taxon>Pezizomycotina</taxon>
        <taxon>Sordariomycetes</taxon>
        <taxon>Sordariomycetidae</taxon>
        <taxon>Diaporthales</taxon>
        <taxon>Diaporthaceae</taxon>
        <taxon>Diaporthe</taxon>
    </lineage>
</organism>
<proteinExistence type="predicted"/>
<dbReference type="OrthoDB" id="4757095at2759"/>
<dbReference type="Proteomes" id="UP000094444">
    <property type="component" value="Unassembled WGS sequence"/>
</dbReference>
<dbReference type="PANTHER" id="PTHR38790">
    <property type="entry name" value="2EXR DOMAIN-CONTAINING PROTEIN-RELATED"/>
    <property type="match status" value="1"/>
</dbReference>
<evidence type="ECO:0008006" key="3">
    <source>
        <dbReference type="Google" id="ProtNLM"/>
    </source>
</evidence>
<accession>A0A2P5HLI3</accession>
<name>A0A2P5HLI3_DIAHE</name>
<dbReference type="InParanoid" id="A0A2P5HLI3"/>
<dbReference type="EMBL" id="MAVT02001381">
    <property type="protein sequence ID" value="POS71091.1"/>
    <property type="molecule type" value="Genomic_DNA"/>
</dbReference>
<dbReference type="AlphaFoldDB" id="A0A2P5HLI3"/>
<keyword evidence="2" id="KW-1185">Reference proteome</keyword>
<gene>
    <name evidence="1" type="ORF">DHEL01_v210516</name>
</gene>
<reference evidence="1" key="1">
    <citation type="submission" date="2017-09" db="EMBL/GenBank/DDBJ databases">
        <title>Polyketide synthases of a Diaporthe helianthi virulent isolate.</title>
        <authorList>
            <person name="Baroncelli R."/>
        </authorList>
    </citation>
    <scope>NUCLEOTIDE SEQUENCE [LARGE SCALE GENOMIC DNA]</scope>
    <source>
        <strain evidence="1">7/96</strain>
    </source>
</reference>
<evidence type="ECO:0000313" key="1">
    <source>
        <dbReference type="EMBL" id="POS71091.1"/>
    </source>
</evidence>
<comment type="caution">
    <text evidence="1">The sequence shown here is derived from an EMBL/GenBank/DDBJ whole genome shotgun (WGS) entry which is preliminary data.</text>
</comment>
<protein>
    <recommendedName>
        <fullName evidence="3">F-box domain-containing protein</fullName>
    </recommendedName>
</protein>
<evidence type="ECO:0000313" key="2">
    <source>
        <dbReference type="Proteomes" id="UP000094444"/>
    </source>
</evidence>
<sequence length="279" mass="31761">MAEPIPSTRVPLCHLLDSLPVELRLNIYKYSFEGSRVQASLENADSLSHTSTNVLILHTSNHCNLLLTCRTIYHEALDTYWSETVLQLKSPPQVFASLRAFDHVKLLIDTYAYRLCNALPEAVKTNIKHVRGMVLPASRSAWLKKNPNLTASAMLGMFKSLATCEMTATLAHPIDGLLSHYEDLEDDERYSRFMTIWRTEPAAYLGERYGIVETDRVAFLIKGRVKYSMRLDDRGVVRLHGSARIRPLFFNMSTGVAFQDITARMEEEEGYKRATQVMK</sequence>